<name>A0A0M2Q3Y7_PROHO</name>
<dbReference type="EMBL" id="AJTX02000002">
    <property type="protein sequence ID" value="KKJ01644.1"/>
    <property type="molecule type" value="Genomic_DNA"/>
</dbReference>
<organism evidence="1 2">
    <name type="scientific">Prochlorothrix hollandica PCC 9006 = CALU 1027</name>
    <dbReference type="NCBI Taxonomy" id="317619"/>
    <lineage>
        <taxon>Bacteria</taxon>
        <taxon>Bacillati</taxon>
        <taxon>Cyanobacteriota</taxon>
        <taxon>Cyanophyceae</taxon>
        <taxon>Prochlorotrichales</taxon>
        <taxon>Prochlorotrichaceae</taxon>
        <taxon>Prochlorothrix</taxon>
    </lineage>
</organism>
<evidence type="ECO:0000313" key="2">
    <source>
        <dbReference type="Proteomes" id="UP000034681"/>
    </source>
</evidence>
<accession>A0A0M2Q3Y7</accession>
<protein>
    <submittedName>
        <fullName evidence="1">Uncharacterized protein</fullName>
    </submittedName>
</protein>
<dbReference type="eggNOG" id="COG1262">
    <property type="taxonomic scope" value="Bacteria"/>
</dbReference>
<dbReference type="AlphaFoldDB" id="A0A0M2Q3Y7"/>
<dbReference type="OrthoDB" id="532149at2"/>
<reference evidence="1" key="1">
    <citation type="submission" date="2012-04" db="EMBL/GenBank/DDBJ databases">
        <authorList>
            <person name="Borisov I.G."/>
            <person name="Ivanikova N.V."/>
            <person name="Pinevich A.V."/>
        </authorList>
    </citation>
    <scope>NUCLEOTIDE SEQUENCE [LARGE SCALE GENOMIC DNA]</scope>
    <source>
        <strain evidence="1">CALU 1027</strain>
    </source>
</reference>
<dbReference type="RefSeq" id="WP_044077224.1">
    <property type="nucleotide sequence ID" value="NZ_KB235941.1"/>
</dbReference>
<sequence length="133" mass="14771">MSATETVVITFGLDETEFEDEERLRFAKKLLPLMRKECDAVERVERAEDLNPEAGSKPGIATLIGLLTAEVGLDSIKEFIGFLGDRMGDQPMTVTVGEVTITARSRHELEQLEPMALRLLDAQRQPQGEAKNV</sequence>
<evidence type="ECO:0000313" key="1">
    <source>
        <dbReference type="EMBL" id="KKJ01644.1"/>
    </source>
</evidence>
<dbReference type="Proteomes" id="UP000034681">
    <property type="component" value="Unassembled WGS sequence"/>
</dbReference>
<keyword evidence="2" id="KW-1185">Reference proteome</keyword>
<dbReference type="STRING" id="317619.GCA_000332315_03496"/>
<proteinExistence type="predicted"/>
<gene>
    <name evidence="1" type="ORF">PROH_01605</name>
</gene>
<comment type="caution">
    <text evidence="1">The sequence shown here is derived from an EMBL/GenBank/DDBJ whole genome shotgun (WGS) entry which is preliminary data.</text>
</comment>